<comment type="subcellular location">
    <subcellularLocation>
        <location evidence="1">Cell membrane</location>
        <topology evidence="1">Multi-pass membrane protein</topology>
    </subcellularLocation>
</comment>
<organism evidence="9 10">
    <name type="scientific">Trichogramma brassicae</name>
    <dbReference type="NCBI Taxonomy" id="86971"/>
    <lineage>
        <taxon>Eukaryota</taxon>
        <taxon>Metazoa</taxon>
        <taxon>Ecdysozoa</taxon>
        <taxon>Arthropoda</taxon>
        <taxon>Hexapoda</taxon>
        <taxon>Insecta</taxon>
        <taxon>Pterygota</taxon>
        <taxon>Neoptera</taxon>
        <taxon>Endopterygota</taxon>
        <taxon>Hymenoptera</taxon>
        <taxon>Apocrita</taxon>
        <taxon>Proctotrupomorpha</taxon>
        <taxon>Chalcidoidea</taxon>
        <taxon>Trichogrammatidae</taxon>
        <taxon>Trichogramma</taxon>
    </lineage>
</organism>
<keyword evidence="10" id="KW-1185">Reference proteome</keyword>
<dbReference type="Proteomes" id="UP000479190">
    <property type="component" value="Unassembled WGS sequence"/>
</dbReference>
<dbReference type="PANTHER" id="PTHR42643:SF38">
    <property type="entry name" value="IONOTROPIC RECEPTOR 100A"/>
    <property type="match status" value="1"/>
</dbReference>
<keyword evidence="6" id="KW-0675">Receptor</keyword>
<feature type="transmembrane region" description="Helical" evidence="8">
    <location>
        <begin position="402"/>
        <end position="423"/>
    </location>
</feature>
<proteinExistence type="predicted"/>
<evidence type="ECO:0000256" key="6">
    <source>
        <dbReference type="ARBA" id="ARBA00023170"/>
    </source>
</evidence>
<dbReference type="InterPro" id="IPR052192">
    <property type="entry name" value="Insect_Ionotropic_Sensory_Rcpt"/>
</dbReference>
<dbReference type="EMBL" id="CADCXV010000753">
    <property type="protein sequence ID" value="CAB0034720.1"/>
    <property type="molecule type" value="Genomic_DNA"/>
</dbReference>
<dbReference type="PANTHER" id="PTHR42643">
    <property type="entry name" value="IONOTROPIC RECEPTOR 20A-RELATED"/>
    <property type="match status" value="1"/>
</dbReference>
<evidence type="ECO:0000256" key="1">
    <source>
        <dbReference type="ARBA" id="ARBA00004651"/>
    </source>
</evidence>
<evidence type="ECO:0000256" key="5">
    <source>
        <dbReference type="ARBA" id="ARBA00023136"/>
    </source>
</evidence>
<keyword evidence="2" id="KW-1003">Cell membrane</keyword>
<dbReference type="AlphaFoldDB" id="A0A6H5IH24"/>
<evidence type="ECO:0000256" key="4">
    <source>
        <dbReference type="ARBA" id="ARBA00022989"/>
    </source>
</evidence>
<evidence type="ECO:0000256" key="7">
    <source>
        <dbReference type="ARBA" id="ARBA00023180"/>
    </source>
</evidence>
<evidence type="ECO:0000256" key="8">
    <source>
        <dbReference type="SAM" id="Phobius"/>
    </source>
</evidence>
<sequence>MDTCLDWLLNYSNVSCIMGQYKILYLMQLHNDQMKQAEPCFSPASRGFIMRKGSPYTPSFNRVIRVTQESRFVQKWSEMYKAESRIELQSVSVSVGREMMKFTRYYCSFSFMIVFVNSCLQYSLPFEPLIGQIYARQVLFLYRSNNQKYQRISKSSEEIVNWIYSSFVSRLPCAWIDIDHSSYWRPLNICLMMMGSPITAQAVTLRERLLFGCVLLLSLFYSSSILAHLTNLKLDLKAYMSFKTYQELDESGLIPVVDPYWFNMTFRFSNDPALYRLGEKAFLSSERETCVYWLLNYANVSCILGQHYIRLYTAFFNGQMKQAEPCFWSTYRAFIVRKGSPYLPSFNRIIRAAQESGKVQSLWQDYYEKLAQLRDEHRVNVTGLIEENFLTDKLRNNSYRNVFFLLFAGYLLSLAVFFMELAFKYFHAKLQRLNRIINGNE</sequence>
<evidence type="ECO:0000313" key="9">
    <source>
        <dbReference type="EMBL" id="CAB0034720.1"/>
    </source>
</evidence>
<evidence type="ECO:0000313" key="10">
    <source>
        <dbReference type="Proteomes" id="UP000479190"/>
    </source>
</evidence>
<dbReference type="OrthoDB" id="7696986at2759"/>
<evidence type="ECO:0000256" key="3">
    <source>
        <dbReference type="ARBA" id="ARBA00022692"/>
    </source>
</evidence>
<name>A0A6H5IH24_9HYME</name>
<accession>A0A6H5IH24</accession>
<gene>
    <name evidence="9" type="ORF">TBRA_LOCUS6618</name>
</gene>
<keyword evidence="4 8" id="KW-1133">Transmembrane helix</keyword>
<dbReference type="SUPFAM" id="SSF53850">
    <property type="entry name" value="Periplasmic binding protein-like II"/>
    <property type="match status" value="2"/>
</dbReference>
<keyword evidence="3 8" id="KW-0812">Transmembrane</keyword>
<keyword evidence="5 8" id="KW-0472">Membrane</keyword>
<dbReference type="GO" id="GO:0005886">
    <property type="term" value="C:plasma membrane"/>
    <property type="evidence" value="ECO:0007669"/>
    <property type="project" value="UniProtKB-SubCell"/>
</dbReference>
<protein>
    <submittedName>
        <fullName evidence="9">Uncharacterized protein</fullName>
    </submittedName>
</protein>
<reference evidence="9 10" key="1">
    <citation type="submission" date="2020-02" db="EMBL/GenBank/DDBJ databases">
        <authorList>
            <person name="Ferguson B K."/>
        </authorList>
    </citation>
    <scope>NUCLEOTIDE SEQUENCE [LARGE SCALE GENOMIC DNA]</scope>
</reference>
<keyword evidence="7" id="KW-0325">Glycoprotein</keyword>
<evidence type="ECO:0000256" key="2">
    <source>
        <dbReference type="ARBA" id="ARBA00022475"/>
    </source>
</evidence>
<feature type="transmembrane region" description="Helical" evidence="8">
    <location>
        <begin position="209"/>
        <end position="230"/>
    </location>
</feature>